<evidence type="ECO:0000313" key="1">
    <source>
        <dbReference type="EMBL" id="VDP43468.1"/>
    </source>
</evidence>
<dbReference type="EMBL" id="UZAK01034252">
    <property type="protein sequence ID" value="VDP43468.1"/>
    <property type="molecule type" value="Genomic_DNA"/>
</dbReference>
<evidence type="ECO:0000313" key="3">
    <source>
        <dbReference type="WBParaSite" id="SCUD_0001119501-mRNA-1"/>
    </source>
</evidence>
<dbReference type="Gene3D" id="3.40.50.300">
    <property type="entry name" value="P-loop containing nucleotide triphosphate hydrolases"/>
    <property type="match status" value="2"/>
</dbReference>
<gene>
    <name evidence="1" type="ORF">SCUD_LOCUS11195</name>
</gene>
<reference evidence="3" key="1">
    <citation type="submission" date="2016-06" db="UniProtKB">
        <authorList>
            <consortium name="WormBaseParasite"/>
        </authorList>
    </citation>
    <scope>IDENTIFICATION</scope>
</reference>
<name>A0A183K866_9TREM</name>
<dbReference type="PANTHER" id="PTHR36978">
    <property type="entry name" value="P-LOOP CONTAINING NUCLEOTIDE TRIPHOSPHATE HYDROLASE"/>
    <property type="match status" value="1"/>
</dbReference>
<keyword evidence="2" id="KW-1185">Reference proteome</keyword>
<reference evidence="1 2" key="2">
    <citation type="submission" date="2018-11" db="EMBL/GenBank/DDBJ databases">
        <authorList>
            <consortium name="Pathogen Informatics"/>
        </authorList>
    </citation>
    <scope>NUCLEOTIDE SEQUENCE [LARGE SCALE GENOMIC DNA]</scope>
    <source>
        <strain evidence="1">Dakar</strain>
        <strain evidence="2">Dakar, Senegal</strain>
    </source>
</reference>
<proteinExistence type="predicted"/>
<accession>A0A183K866</accession>
<dbReference type="WBParaSite" id="SCUD_0001119501-mRNA-1">
    <property type="protein sequence ID" value="SCUD_0001119501-mRNA-1"/>
    <property type="gene ID" value="SCUD_0001119501"/>
</dbReference>
<protein>
    <submittedName>
        <fullName evidence="3">Protein-tyrosine sulfotransferase</fullName>
    </submittedName>
</protein>
<sequence>MSPFTVEIMSETPTSLLVIGAGLPRTGTTSMKKALEIIYNQPCYHGYELVTRKQCDIAKWQMLVDEVRTTGSEGKIHKCLSEILDCYVGVTDAQSCAFYRELMSTYPDSKVVLTVRDKNDWLASFRQVVMPKSDDPRKIHMDEGKRRAGIPIELDILLTDSLKLAFQKEDIDFDDDAMLLECYEKYIKALQENIPSERLLVHRFGDGWEPLCRFLNVDVPANISYPVANNQSDLQRLRELIKNANYLNPDKETRNQALLVIQCAETVEISSSSTDFSLTHFDKLWSSFCIVIRARNYIVAVWVKSIVEIMCETPTSLLIIGAGLPRTGTMSMKKALETIFSQPCYHGFEIMTGKQFDIPKWQMLVDEVRTTHCEEKIHRYLSEILYCYVAVTDVPSCAFYRELMNIHPYAKVVLTVRDKDDWLNSFRQVIMPKSDDPSKKQFEEAKRLAGVPIEWDKLLTDSLKLAFQKEDIDFDDDAMLLECYEKHNKTLQENIPPTRLLVHRLGDGWEPLCRFLNVDVPANIPYPKMNQLSDMIKLRDLIKKFGSVEEVARMHPGIM</sequence>
<organism evidence="3">
    <name type="scientific">Schistosoma curassoni</name>
    <dbReference type="NCBI Taxonomy" id="6186"/>
    <lineage>
        <taxon>Eukaryota</taxon>
        <taxon>Metazoa</taxon>
        <taxon>Spiralia</taxon>
        <taxon>Lophotrochozoa</taxon>
        <taxon>Platyhelminthes</taxon>
        <taxon>Trematoda</taxon>
        <taxon>Digenea</taxon>
        <taxon>Strigeidida</taxon>
        <taxon>Schistosomatoidea</taxon>
        <taxon>Schistosomatidae</taxon>
        <taxon>Schistosoma</taxon>
    </lineage>
</organism>
<evidence type="ECO:0000313" key="2">
    <source>
        <dbReference type="Proteomes" id="UP000279833"/>
    </source>
</evidence>
<dbReference type="Proteomes" id="UP000279833">
    <property type="component" value="Unassembled WGS sequence"/>
</dbReference>
<dbReference type="PANTHER" id="PTHR36978:SF4">
    <property type="entry name" value="P-LOOP CONTAINING NUCLEOSIDE TRIPHOSPHATE HYDROLASE PROTEIN"/>
    <property type="match status" value="1"/>
</dbReference>
<dbReference type="STRING" id="6186.A0A183K866"/>
<dbReference type="Pfam" id="PF17784">
    <property type="entry name" value="Sulfotransfer_4"/>
    <property type="match status" value="2"/>
</dbReference>
<dbReference type="InterPro" id="IPR040632">
    <property type="entry name" value="Sulfotransfer_4"/>
</dbReference>
<dbReference type="InterPro" id="IPR027417">
    <property type="entry name" value="P-loop_NTPase"/>
</dbReference>
<dbReference type="SUPFAM" id="SSF52540">
    <property type="entry name" value="P-loop containing nucleoside triphosphate hydrolases"/>
    <property type="match status" value="2"/>
</dbReference>
<dbReference type="AlphaFoldDB" id="A0A183K866"/>